<organism evidence="5 6">
    <name type="scientific">Jeongeupia naejangsanensis</name>
    <dbReference type="NCBI Taxonomy" id="613195"/>
    <lineage>
        <taxon>Bacteria</taxon>
        <taxon>Pseudomonadati</taxon>
        <taxon>Pseudomonadota</taxon>
        <taxon>Betaproteobacteria</taxon>
        <taxon>Neisseriales</taxon>
        <taxon>Chitinibacteraceae</taxon>
        <taxon>Jeongeupia</taxon>
    </lineage>
</organism>
<evidence type="ECO:0000256" key="1">
    <source>
        <dbReference type="ARBA" id="ARBA00022603"/>
    </source>
</evidence>
<dbReference type="CDD" id="cd02440">
    <property type="entry name" value="AdoMet_MTases"/>
    <property type="match status" value="1"/>
</dbReference>
<evidence type="ECO:0000256" key="3">
    <source>
        <dbReference type="ARBA" id="ARBA00022691"/>
    </source>
</evidence>
<dbReference type="InterPro" id="IPR029063">
    <property type="entry name" value="SAM-dependent_MTases_sf"/>
</dbReference>
<feature type="domain" description="Methyltransferase type 11" evidence="4">
    <location>
        <begin position="47"/>
        <end position="142"/>
    </location>
</feature>
<evidence type="ECO:0000313" key="6">
    <source>
        <dbReference type="Proteomes" id="UP000809431"/>
    </source>
</evidence>
<gene>
    <name evidence="5" type="ORF">JMJ54_09360</name>
</gene>
<proteinExistence type="predicted"/>
<accession>A0ABS2BKA0</accession>
<keyword evidence="2" id="KW-0808">Transferase</keyword>
<dbReference type="SUPFAM" id="SSF53335">
    <property type="entry name" value="S-adenosyl-L-methionine-dependent methyltransferases"/>
    <property type="match status" value="1"/>
</dbReference>
<protein>
    <submittedName>
        <fullName evidence="5">Class I SAM-dependent methyltransferase</fullName>
    </submittedName>
</protein>
<sequence>MAQNIYDDPGFFAGYSQLRRSQEGLDGAPEWPALQALLPGLNARRVVDLGCGFGWFCRWASGQGAAEVLGVDVSANMLAKAADMTDAGAAISYLRSGLETLSLADASVDLVYSSLALHYIDDVVALLGMLHRALVPGGRLVFSVEHPVYMAPANPGWIVDAAGKKTWPVDGYSVEGQRTTNWLADGVIKYHRTIGSWFALLRRHGFVITELIEWSPTDAQVAANAALAEERERPMLLLIGAERC</sequence>
<dbReference type="PANTHER" id="PTHR43464:SF19">
    <property type="entry name" value="UBIQUINONE BIOSYNTHESIS O-METHYLTRANSFERASE, MITOCHONDRIAL"/>
    <property type="match status" value="1"/>
</dbReference>
<dbReference type="GO" id="GO:0008168">
    <property type="term" value="F:methyltransferase activity"/>
    <property type="evidence" value="ECO:0007669"/>
    <property type="project" value="UniProtKB-KW"/>
</dbReference>
<dbReference type="Pfam" id="PF08241">
    <property type="entry name" value="Methyltransf_11"/>
    <property type="match status" value="1"/>
</dbReference>
<comment type="caution">
    <text evidence="5">The sequence shown here is derived from an EMBL/GenBank/DDBJ whole genome shotgun (WGS) entry which is preliminary data.</text>
</comment>
<dbReference type="PANTHER" id="PTHR43464">
    <property type="entry name" value="METHYLTRANSFERASE"/>
    <property type="match status" value="1"/>
</dbReference>
<dbReference type="Proteomes" id="UP000809431">
    <property type="component" value="Unassembled WGS sequence"/>
</dbReference>
<reference evidence="5 6" key="1">
    <citation type="submission" date="2021-01" db="EMBL/GenBank/DDBJ databases">
        <title>Draft Genome Sequence and Polyhydroxyalkanoate Biosynthetic Potential of Jeongeupia naejangsanensis Type Strain DSM 24253.</title>
        <authorList>
            <person name="Turrini P."/>
            <person name="Artuso I."/>
            <person name="Lugli G.A."/>
            <person name="Frangipani E."/>
            <person name="Ventura M."/>
            <person name="Visca P."/>
        </authorList>
    </citation>
    <scope>NUCLEOTIDE SEQUENCE [LARGE SCALE GENOMIC DNA]</scope>
    <source>
        <strain evidence="5 6">DSM 24253</strain>
    </source>
</reference>
<dbReference type="InterPro" id="IPR013216">
    <property type="entry name" value="Methyltransf_11"/>
</dbReference>
<keyword evidence="3" id="KW-0949">S-adenosyl-L-methionine</keyword>
<keyword evidence="6" id="KW-1185">Reference proteome</keyword>
<dbReference type="EMBL" id="JAESND010000003">
    <property type="protein sequence ID" value="MBM3116040.1"/>
    <property type="molecule type" value="Genomic_DNA"/>
</dbReference>
<dbReference type="GO" id="GO:0032259">
    <property type="term" value="P:methylation"/>
    <property type="evidence" value="ECO:0007669"/>
    <property type="project" value="UniProtKB-KW"/>
</dbReference>
<dbReference type="Gene3D" id="3.40.50.150">
    <property type="entry name" value="Vaccinia Virus protein VP39"/>
    <property type="match status" value="1"/>
</dbReference>
<evidence type="ECO:0000259" key="4">
    <source>
        <dbReference type="Pfam" id="PF08241"/>
    </source>
</evidence>
<dbReference type="RefSeq" id="WP_203538077.1">
    <property type="nucleotide sequence ID" value="NZ_JAESND010000003.1"/>
</dbReference>
<name>A0ABS2BKA0_9NEIS</name>
<evidence type="ECO:0000256" key="2">
    <source>
        <dbReference type="ARBA" id="ARBA00022679"/>
    </source>
</evidence>
<keyword evidence="1 5" id="KW-0489">Methyltransferase</keyword>
<evidence type="ECO:0000313" key="5">
    <source>
        <dbReference type="EMBL" id="MBM3116040.1"/>
    </source>
</evidence>